<dbReference type="InterPro" id="IPR049730">
    <property type="entry name" value="SNF2/RAD54-like_C"/>
</dbReference>
<comment type="caution">
    <text evidence="11">The sequence shown here is derived from an EMBL/GenBank/DDBJ whole genome shotgun (WGS) entry which is preliminary data.</text>
</comment>
<dbReference type="PROSITE" id="PS51192">
    <property type="entry name" value="HELICASE_ATP_BIND_1"/>
    <property type="match status" value="1"/>
</dbReference>
<feature type="domain" description="Helicase C-terminal" evidence="10">
    <location>
        <begin position="577"/>
        <end position="735"/>
    </location>
</feature>
<dbReference type="SMART" id="SM00490">
    <property type="entry name" value="HELICc"/>
    <property type="match status" value="1"/>
</dbReference>
<feature type="region of interest" description="Disordered" evidence="7">
    <location>
        <begin position="726"/>
        <end position="760"/>
    </location>
</feature>
<protein>
    <submittedName>
        <fullName evidence="11">Choline dehydrogenase 6</fullName>
    </submittedName>
</protein>
<evidence type="ECO:0000256" key="2">
    <source>
        <dbReference type="ARBA" id="ARBA00022737"/>
    </source>
</evidence>
<evidence type="ECO:0000313" key="11">
    <source>
        <dbReference type="EMBL" id="KAK8881910.1"/>
    </source>
</evidence>
<feature type="region of interest" description="Disordered" evidence="7">
    <location>
        <begin position="870"/>
        <end position="924"/>
    </location>
</feature>
<dbReference type="Pfam" id="PF00176">
    <property type="entry name" value="SNF2-rel_dom"/>
    <property type="match status" value="1"/>
</dbReference>
<dbReference type="PANTHER" id="PTHR45623:SF17">
    <property type="entry name" value="CHROMODOMAIN-HELICASE-DNA-BINDING PROTEIN 3-RELATED"/>
    <property type="match status" value="1"/>
</dbReference>
<feature type="compositionally biased region" description="Low complexity" evidence="7">
    <location>
        <begin position="726"/>
        <end position="739"/>
    </location>
</feature>
<evidence type="ECO:0000259" key="9">
    <source>
        <dbReference type="PROSITE" id="PS51192"/>
    </source>
</evidence>
<dbReference type="CDD" id="cd18793">
    <property type="entry name" value="SF2_C_SNF"/>
    <property type="match status" value="1"/>
</dbReference>
<dbReference type="InterPro" id="IPR014001">
    <property type="entry name" value="Helicase_ATP-bd"/>
</dbReference>
<dbReference type="PROSITE" id="PS50013">
    <property type="entry name" value="CHROMO_2"/>
    <property type="match status" value="1"/>
</dbReference>
<organism evidence="11 12">
    <name type="scientific">Tritrichomonas musculus</name>
    <dbReference type="NCBI Taxonomy" id="1915356"/>
    <lineage>
        <taxon>Eukaryota</taxon>
        <taxon>Metamonada</taxon>
        <taxon>Parabasalia</taxon>
        <taxon>Tritrichomonadida</taxon>
        <taxon>Tritrichomonadidae</taxon>
        <taxon>Tritrichomonas</taxon>
    </lineage>
</organism>
<reference evidence="11 12" key="1">
    <citation type="submission" date="2024-04" db="EMBL/GenBank/DDBJ databases">
        <title>Tritrichomonas musculus Genome.</title>
        <authorList>
            <person name="Alves-Ferreira E."/>
            <person name="Grigg M."/>
            <person name="Lorenzi H."/>
            <person name="Galac M."/>
        </authorList>
    </citation>
    <scope>NUCLEOTIDE SEQUENCE [LARGE SCALE GENOMIC DNA]</scope>
    <source>
        <strain evidence="11 12">EAF2021</strain>
    </source>
</reference>
<dbReference type="InterPro" id="IPR000330">
    <property type="entry name" value="SNF2_N"/>
</dbReference>
<keyword evidence="6" id="KW-0539">Nucleus</keyword>
<evidence type="ECO:0000256" key="3">
    <source>
        <dbReference type="ARBA" id="ARBA00022741"/>
    </source>
</evidence>
<evidence type="ECO:0000313" key="12">
    <source>
        <dbReference type="Proteomes" id="UP001470230"/>
    </source>
</evidence>
<sequence length="1486" mass="172409">MDSNSKEYLNIMDKFIISDSSSDSEFEILQSKSVNNSNSLSQNKKNHSNDKSYKLLSKSPNEIEKIIGINQSSFDESSSPIMFYVKFKNQSYQCCKWISKRTLCETQRGAALYKRFLKNPTPFRQVHLANQLSSTINSSHTNDTYGENNFQLYKPTRIEFDRGFITPEKVISIQKKNGTTRYLIKWISLDIAEATWENDAPQNLIDEYKINISNNHSRCFNIKENKESHNFIPFKKSPKFKNDHKLEYYQVDALNWLLQCWFNHRNSILADEMGLGKTIESISFLYALSKIYSSWGPFIVVCPLSTVTNWIDEFEQWTNFRVVCLIGNDKSRQITKENLIYHWDQFQNKHDTEKIIFDVIIISYEMLSIELSFIKKFNFMCLIIDEAQKIKNAKSKTYQNCASIQSYYTLLMTGTPVQNSIYEIWSLLHFISPKNIPDFEEFSSQYGDIENAETIDKFQELLSPYMLRRKKSEVNLNLPEKEETIIEVEMTQIQRTFSQLTIRDNLDILSNVSSIKVNLNNLMMKLRKLFCHPFLLPELELYCVSQYKESHNIPSSQALTYEQEMESLIFASGKTILIDKLLPKLKDGNHKVLIFSQMTTMLDILEDYLTYKRYSYERLDGSCTSAKRTLSIERFQKNDDIFAFLISTRAGGLGINLTQADTVIIYDSDWNPQNDIQALSRCYRFGQTKKVNIYRLITRGSYESEMFLRASKKLALDFAILDSGSSYSPSVSNSSSMNSLDEKSGSESDTPSNEDSKMSSREELEMILKNGAYYTFKDDPKEIEKFCLENIDTILEHRSHTKVDLVSGGNSRFSKVTFDAGTETTDIDKEEFWNNLINENDNSLYNDDSGIKTRHKKNINYAENKVRKIKKKGEGEGEEEEEDEDEPTSSDNDIDFVPSKSTKSNENERYLNSTRNFNSIRGQNSNTGTLTLSALPNLNTTSNLNPKMPHLFNTLQNLNNNPKYHTIPNPNILQNSSIPNLTASQSLSIPKLSSTQSLNNIQKVNQNQNTGQKRMQIVVKFPNSVYSKVLGCFESNLPKEVYDFAIDAVTRHGVFGCRLFVSEFIQEICKSLISIAYINLPERISSKYKNYIAECVSDPYKQIFKTQFRELNNFSFVSSFFNHKEEEVISKSFNWDILYKTAIFISNGKLPPNFQFAPEMATPIGWTITHDFVLISSSPFMSTSSYVLMDKKLPYYLINEKYCPSEKWFLDRIQLIIREVFKLIPKDFSVFKKSSTEKDKDGELLQFNNFKFFSQKNNNVVFPNILSKNFQLKFLRIFYLYGIPTNDTLEKLKTIVGNSFIKDGLIKLFICKLLLKAMKYEEKLCDLLNKLPKIDYSWLQNNNCVNIKWIKDEAIQAVASNVLILYEVRENFQFFNNNKSEIFSLLPDWNEIKDRCSWWDTTNDEALFKNSAFYGFLFNSMLAYQIPLTNASKKEISDWREEEALTLTPICHKCAEYLKPVFPLEVKKRRLIQILDAIKMVKSQNE</sequence>
<comment type="subcellular location">
    <subcellularLocation>
        <location evidence="1">Nucleus</location>
    </subcellularLocation>
</comment>
<evidence type="ECO:0000256" key="4">
    <source>
        <dbReference type="ARBA" id="ARBA00022801"/>
    </source>
</evidence>
<evidence type="ECO:0000256" key="5">
    <source>
        <dbReference type="ARBA" id="ARBA00022840"/>
    </source>
</evidence>
<dbReference type="Proteomes" id="UP001470230">
    <property type="component" value="Unassembled WGS sequence"/>
</dbReference>
<evidence type="ECO:0000256" key="6">
    <source>
        <dbReference type="ARBA" id="ARBA00023242"/>
    </source>
</evidence>
<dbReference type="SMART" id="SM00298">
    <property type="entry name" value="CHROMO"/>
    <property type="match status" value="1"/>
</dbReference>
<dbReference type="InterPro" id="IPR000953">
    <property type="entry name" value="Chromo/chromo_shadow_dom"/>
</dbReference>
<keyword evidence="3" id="KW-0547">Nucleotide-binding</keyword>
<evidence type="ECO:0000259" key="10">
    <source>
        <dbReference type="PROSITE" id="PS51194"/>
    </source>
</evidence>
<dbReference type="InterPro" id="IPR001650">
    <property type="entry name" value="Helicase_C-like"/>
</dbReference>
<feature type="domain" description="Chromo" evidence="8">
    <location>
        <begin position="165"/>
        <end position="200"/>
    </location>
</feature>
<dbReference type="SUPFAM" id="SSF52540">
    <property type="entry name" value="P-loop containing nucleoside triphosphate hydrolases"/>
    <property type="match status" value="2"/>
</dbReference>
<feature type="domain" description="Helicase ATP-binding" evidence="9">
    <location>
        <begin position="258"/>
        <end position="434"/>
    </location>
</feature>
<accession>A0ABR2JSM9</accession>
<feature type="compositionally biased region" description="Acidic residues" evidence="7">
    <location>
        <begin position="876"/>
        <end position="894"/>
    </location>
</feature>
<evidence type="ECO:0000256" key="7">
    <source>
        <dbReference type="SAM" id="MobiDB-lite"/>
    </source>
</evidence>
<gene>
    <name evidence="11" type="ORF">M9Y10_044548</name>
</gene>
<dbReference type="Pfam" id="PF00271">
    <property type="entry name" value="Helicase_C"/>
    <property type="match status" value="1"/>
</dbReference>
<dbReference type="SMART" id="SM00487">
    <property type="entry name" value="DEXDc"/>
    <property type="match status" value="1"/>
</dbReference>
<keyword evidence="2" id="KW-0677">Repeat</keyword>
<dbReference type="InterPro" id="IPR027417">
    <property type="entry name" value="P-loop_NTPase"/>
</dbReference>
<dbReference type="SUPFAM" id="SSF54160">
    <property type="entry name" value="Chromo domain-like"/>
    <property type="match status" value="2"/>
</dbReference>
<dbReference type="InterPro" id="IPR023780">
    <property type="entry name" value="Chromo_domain"/>
</dbReference>
<name>A0ABR2JSM9_9EUKA</name>
<evidence type="ECO:0000259" key="8">
    <source>
        <dbReference type="PROSITE" id="PS50013"/>
    </source>
</evidence>
<keyword evidence="12" id="KW-1185">Reference proteome</keyword>
<dbReference type="Pfam" id="PF00385">
    <property type="entry name" value="Chromo"/>
    <property type="match status" value="1"/>
</dbReference>
<keyword evidence="4" id="KW-0378">Hydrolase</keyword>
<dbReference type="Gene3D" id="3.40.50.300">
    <property type="entry name" value="P-loop containing nucleotide triphosphate hydrolases"/>
    <property type="match status" value="1"/>
</dbReference>
<dbReference type="PANTHER" id="PTHR45623">
    <property type="entry name" value="CHROMODOMAIN-HELICASE-DNA-BINDING PROTEIN 3-RELATED-RELATED"/>
    <property type="match status" value="1"/>
</dbReference>
<feature type="compositionally biased region" description="Polar residues" evidence="7">
    <location>
        <begin position="910"/>
        <end position="924"/>
    </location>
</feature>
<dbReference type="PROSITE" id="PS51194">
    <property type="entry name" value="HELICASE_CTER"/>
    <property type="match status" value="1"/>
</dbReference>
<dbReference type="InterPro" id="IPR038718">
    <property type="entry name" value="SNF2-like_sf"/>
</dbReference>
<keyword evidence="5" id="KW-0067">ATP-binding</keyword>
<dbReference type="InterPro" id="IPR016197">
    <property type="entry name" value="Chromo-like_dom_sf"/>
</dbReference>
<dbReference type="EMBL" id="JAPFFF010000009">
    <property type="protein sequence ID" value="KAK8881910.1"/>
    <property type="molecule type" value="Genomic_DNA"/>
</dbReference>
<proteinExistence type="predicted"/>
<dbReference type="Gene3D" id="2.40.50.40">
    <property type="match status" value="1"/>
</dbReference>
<dbReference type="Gene3D" id="3.40.50.10810">
    <property type="entry name" value="Tandem AAA-ATPase domain"/>
    <property type="match status" value="1"/>
</dbReference>
<evidence type="ECO:0000256" key="1">
    <source>
        <dbReference type="ARBA" id="ARBA00004123"/>
    </source>
</evidence>